<proteinExistence type="predicted"/>
<comment type="caution">
    <text evidence="1">The sequence shown here is derived from an EMBL/GenBank/DDBJ whole genome shotgun (WGS) entry which is preliminary data.</text>
</comment>
<dbReference type="GO" id="GO:0016491">
    <property type="term" value="F:oxidoreductase activity"/>
    <property type="evidence" value="ECO:0007669"/>
    <property type="project" value="InterPro"/>
</dbReference>
<dbReference type="GeneID" id="91517262"/>
<sequence length="325" mass="35027">MIEHTPDLATVRAVFERAARAPSLHNSQPWQWRWDGSAAALTVDAARLLPATDAFNREGILGCGVMLQHAEVAWAAAGWETRSARFPDPTVRAHLASVEPVSRTAPGESELLLGTAIDRRYSDRMPMDPPADWDTTAQVLEFLGHRSHTSVTFLDAGGVGKLRRLSALTTRLRRYDPKYGAELNWWTAGPDTGRAGVPPEVRPSAEDRGHVPFGRAFPAGTAESPETGGDDAARITVLSTDDDAPPTLLDCGHALSAMLLECTVQGLSTCTVSHIVELPSSRAVLAELVGRRYPQVLVRIGTACAPPPPRTPRRSIDSILELSPG</sequence>
<dbReference type="Gene3D" id="3.40.109.10">
    <property type="entry name" value="NADH Oxidase"/>
    <property type="match status" value="1"/>
</dbReference>
<dbReference type="PANTHER" id="PTHR23026">
    <property type="entry name" value="NADPH NITROREDUCTASE"/>
    <property type="match status" value="1"/>
</dbReference>
<dbReference type="Proteomes" id="UP000017048">
    <property type="component" value="Unassembled WGS sequence"/>
</dbReference>
<evidence type="ECO:0000313" key="2">
    <source>
        <dbReference type="Proteomes" id="UP000017048"/>
    </source>
</evidence>
<dbReference type="NCBIfam" id="NF047509">
    <property type="entry name" value="Rv3131_FMN_oxido"/>
    <property type="match status" value="1"/>
</dbReference>
<reference evidence="1 2" key="1">
    <citation type="journal article" date="2014" name="BMC Genomics">
        <title>Genome based analysis of type-I polyketide synthase and nonribosomal peptide synthetase gene clusters in seven strains of five representative Nocardia species.</title>
        <authorList>
            <person name="Komaki H."/>
            <person name="Ichikawa N."/>
            <person name="Hosoyama A."/>
            <person name="Takahashi-Nakaguchi A."/>
            <person name="Matsuzawa T."/>
            <person name="Suzuki K."/>
            <person name="Fujita N."/>
            <person name="Gonoi T."/>
        </authorList>
    </citation>
    <scope>NUCLEOTIDE SEQUENCE [LARGE SCALE GENOMIC DNA]</scope>
    <source>
        <strain evidence="1 2">NBRC 15531</strain>
    </source>
</reference>
<dbReference type="PANTHER" id="PTHR23026:SF123">
    <property type="entry name" value="NAD(P)H NITROREDUCTASE RV3131-RELATED"/>
    <property type="match status" value="1"/>
</dbReference>
<name>U5EJ76_NOCAS</name>
<keyword evidence="2" id="KW-1185">Reference proteome</keyword>
<dbReference type="SUPFAM" id="SSF55469">
    <property type="entry name" value="FMN-dependent nitroreductase-like"/>
    <property type="match status" value="2"/>
</dbReference>
<dbReference type="eggNOG" id="COG0778">
    <property type="taxonomic scope" value="Bacteria"/>
</dbReference>
<gene>
    <name evidence="1" type="ORF">NCAST_32_08850</name>
</gene>
<dbReference type="AlphaFoldDB" id="U5EJ76"/>
<dbReference type="InterPro" id="IPR050627">
    <property type="entry name" value="Nitroreductase/BluB"/>
</dbReference>
<dbReference type="EMBL" id="BAFO02000032">
    <property type="protein sequence ID" value="GAD86398.1"/>
    <property type="molecule type" value="Genomic_DNA"/>
</dbReference>
<protein>
    <recommendedName>
        <fullName evidence="3">Nitroreductase domain-containing protein</fullName>
    </recommendedName>
</protein>
<accession>U5EJ76</accession>
<dbReference type="InterPro" id="IPR000415">
    <property type="entry name" value="Nitroreductase-like"/>
</dbReference>
<organism evidence="1 2">
    <name type="scientific">Nocardia asteroides NBRC 15531</name>
    <dbReference type="NCBI Taxonomy" id="1110697"/>
    <lineage>
        <taxon>Bacteria</taxon>
        <taxon>Bacillati</taxon>
        <taxon>Actinomycetota</taxon>
        <taxon>Actinomycetes</taxon>
        <taxon>Mycobacteriales</taxon>
        <taxon>Nocardiaceae</taxon>
        <taxon>Nocardia</taxon>
    </lineage>
</organism>
<dbReference type="RefSeq" id="WP_022566957.1">
    <property type="nucleotide sequence ID" value="NZ_BAFO02000032.1"/>
</dbReference>
<evidence type="ECO:0008006" key="3">
    <source>
        <dbReference type="Google" id="ProtNLM"/>
    </source>
</evidence>
<dbReference type="STRING" id="1824.SAMN05444423_102224"/>
<evidence type="ECO:0000313" key="1">
    <source>
        <dbReference type="EMBL" id="GAD86398.1"/>
    </source>
</evidence>